<gene>
    <name evidence="3" type="ORF">C0Z10_11400</name>
</gene>
<dbReference type="Gene3D" id="3.30.2310.20">
    <property type="entry name" value="RelE-like"/>
    <property type="match status" value="1"/>
</dbReference>
<dbReference type="AlphaFoldDB" id="A0A3T0S1S9"/>
<dbReference type="SUPFAM" id="SSF143011">
    <property type="entry name" value="RelE-like"/>
    <property type="match status" value="1"/>
</dbReference>
<proteinExistence type="inferred from homology"/>
<comment type="similarity">
    <text evidence="1">Belongs to the RelE toxin family.</text>
</comment>
<dbReference type="KEGG" id="aji:C0Z10_11400"/>
<dbReference type="InterPro" id="IPR007712">
    <property type="entry name" value="RelE/ParE_toxin"/>
</dbReference>
<evidence type="ECO:0000256" key="2">
    <source>
        <dbReference type="ARBA" id="ARBA00022649"/>
    </source>
</evidence>
<dbReference type="RefSeq" id="WP_015069009.1">
    <property type="nucleotide sequence ID" value="NZ_CP025570.1"/>
</dbReference>
<dbReference type="PANTHER" id="PTHR35601:SF1">
    <property type="entry name" value="TOXIN RELE"/>
    <property type="match status" value="1"/>
</dbReference>
<evidence type="ECO:0000313" key="3">
    <source>
        <dbReference type="EMBL" id="AZZ40251.1"/>
    </source>
</evidence>
<dbReference type="PANTHER" id="PTHR35601">
    <property type="entry name" value="TOXIN RELE"/>
    <property type="match status" value="1"/>
</dbReference>
<organism evidence="3 4">
    <name type="scientific">Acidipropionibacterium jensenii</name>
    <dbReference type="NCBI Taxonomy" id="1749"/>
    <lineage>
        <taxon>Bacteria</taxon>
        <taxon>Bacillati</taxon>
        <taxon>Actinomycetota</taxon>
        <taxon>Actinomycetes</taxon>
        <taxon>Propionibacteriales</taxon>
        <taxon>Propionibacteriaceae</taxon>
        <taxon>Acidipropionibacterium</taxon>
    </lineage>
</organism>
<dbReference type="InterPro" id="IPR035093">
    <property type="entry name" value="RelE/ParE_toxin_dom_sf"/>
</dbReference>
<name>A0A3T0S1S9_9ACTN</name>
<dbReference type="Pfam" id="PF05016">
    <property type="entry name" value="ParE_toxin"/>
    <property type="match status" value="1"/>
</dbReference>
<dbReference type="EMBL" id="CP025570">
    <property type="protein sequence ID" value="AZZ40251.1"/>
    <property type="molecule type" value="Genomic_DNA"/>
</dbReference>
<protein>
    <submittedName>
        <fullName evidence="3">Type II toxin-antitoxin system RelE/ParE family toxin</fullName>
    </submittedName>
</protein>
<keyword evidence="2" id="KW-1277">Toxin-antitoxin system</keyword>
<sequence length="88" mass="10224">MTEWVLEYDPDAARWLRKADPQTARRIRNNLKAVIATGDPRIRGKALTGRLAGMWRYRIGDYRVICDIQDAKLVVLIVEVGKRDHIYD</sequence>
<reference evidence="4" key="1">
    <citation type="submission" date="2017-12" db="EMBL/GenBank/DDBJ databases">
        <title>Whole genome sequencing of Acidipropionibacterium jensenii strains JS279 and JS280.</title>
        <authorList>
            <person name="Deptula P."/>
            <person name="Laine P."/>
            <person name="Smolander O.-P."/>
            <person name="Paulin L."/>
            <person name="Auvinen P."/>
            <person name="Varmanen P."/>
        </authorList>
    </citation>
    <scope>NUCLEOTIDE SEQUENCE [LARGE SCALE GENOMIC DNA]</scope>
    <source>
        <strain evidence="4">JS280</strain>
    </source>
</reference>
<evidence type="ECO:0000256" key="1">
    <source>
        <dbReference type="ARBA" id="ARBA00006226"/>
    </source>
</evidence>
<accession>A0A3T0S1S9</accession>
<dbReference type="NCBIfam" id="TIGR02385">
    <property type="entry name" value="RelE_StbE"/>
    <property type="match status" value="1"/>
</dbReference>
<evidence type="ECO:0000313" key="4">
    <source>
        <dbReference type="Proteomes" id="UP000285875"/>
    </source>
</evidence>
<dbReference type="GeneID" id="88084181"/>
<dbReference type="Proteomes" id="UP000285875">
    <property type="component" value="Chromosome"/>
</dbReference>